<organism evidence="1 2">
    <name type="scientific">Mycena citricolor</name>
    <dbReference type="NCBI Taxonomy" id="2018698"/>
    <lineage>
        <taxon>Eukaryota</taxon>
        <taxon>Fungi</taxon>
        <taxon>Dikarya</taxon>
        <taxon>Basidiomycota</taxon>
        <taxon>Agaricomycotina</taxon>
        <taxon>Agaricomycetes</taxon>
        <taxon>Agaricomycetidae</taxon>
        <taxon>Agaricales</taxon>
        <taxon>Marasmiineae</taxon>
        <taxon>Mycenaceae</taxon>
        <taxon>Mycena</taxon>
    </lineage>
</organism>
<dbReference type="AlphaFoldDB" id="A0AAD2HPZ0"/>
<dbReference type="EMBL" id="CAVNYO010000432">
    <property type="protein sequence ID" value="CAK5278945.1"/>
    <property type="molecule type" value="Genomic_DNA"/>
</dbReference>
<evidence type="ECO:0000313" key="1">
    <source>
        <dbReference type="EMBL" id="CAK5278945.1"/>
    </source>
</evidence>
<name>A0AAD2HPZ0_9AGAR</name>
<protein>
    <submittedName>
        <fullName evidence="1">Uncharacterized protein</fullName>
    </submittedName>
</protein>
<keyword evidence="2" id="KW-1185">Reference proteome</keyword>
<sequence length="91" mass="10308">PDRTDRCAKQSQLSPSLYARTHCSILSINAARQKHPLSACRNLPRSPPCFEITEKHASKTGSTDPRRDAFMGTHWRRPYLLDHKKNGLALP</sequence>
<reference evidence="1" key="1">
    <citation type="submission" date="2023-11" db="EMBL/GenBank/DDBJ databases">
        <authorList>
            <person name="De Vega J J."/>
            <person name="De Vega J J."/>
        </authorList>
    </citation>
    <scope>NUCLEOTIDE SEQUENCE</scope>
</reference>
<gene>
    <name evidence="1" type="ORF">MYCIT1_LOCUS28666</name>
</gene>
<evidence type="ECO:0000313" key="2">
    <source>
        <dbReference type="Proteomes" id="UP001295794"/>
    </source>
</evidence>
<proteinExistence type="predicted"/>
<feature type="non-terminal residue" evidence="1">
    <location>
        <position position="91"/>
    </location>
</feature>
<feature type="non-terminal residue" evidence="1">
    <location>
        <position position="1"/>
    </location>
</feature>
<comment type="caution">
    <text evidence="1">The sequence shown here is derived from an EMBL/GenBank/DDBJ whole genome shotgun (WGS) entry which is preliminary data.</text>
</comment>
<dbReference type="Proteomes" id="UP001295794">
    <property type="component" value="Unassembled WGS sequence"/>
</dbReference>
<accession>A0AAD2HPZ0</accession>